<dbReference type="GO" id="GO:0031114">
    <property type="term" value="P:regulation of microtubule depolymerization"/>
    <property type="evidence" value="ECO:0007669"/>
    <property type="project" value="TreeGrafter"/>
</dbReference>
<dbReference type="Pfam" id="PF25281">
    <property type="entry name" value="MBL_MAP1B"/>
    <property type="match status" value="1"/>
</dbReference>
<dbReference type="GO" id="GO:0043025">
    <property type="term" value="C:neuronal cell body"/>
    <property type="evidence" value="ECO:0007669"/>
    <property type="project" value="TreeGrafter"/>
</dbReference>
<evidence type="ECO:0000259" key="2">
    <source>
        <dbReference type="Pfam" id="PF25281"/>
    </source>
</evidence>
<feature type="compositionally biased region" description="Low complexity" evidence="1">
    <location>
        <begin position="235"/>
        <end position="249"/>
    </location>
</feature>
<organism evidence="3 4">
    <name type="scientific">Mesorhabditis spiculigera</name>
    <dbReference type="NCBI Taxonomy" id="96644"/>
    <lineage>
        <taxon>Eukaryota</taxon>
        <taxon>Metazoa</taxon>
        <taxon>Ecdysozoa</taxon>
        <taxon>Nematoda</taxon>
        <taxon>Chromadorea</taxon>
        <taxon>Rhabditida</taxon>
        <taxon>Rhabditina</taxon>
        <taxon>Rhabditomorpha</taxon>
        <taxon>Rhabditoidea</taxon>
        <taxon>Rhabditidae</taxon>
        <taxon>Mesorhabditinae</taxon>
        <taxon>Mesorhabditis</taxon>
    </lineage>
</organism>
<dbReference type="GO" id="GO:0016358">
    <property type="term" value="P:dendrite development"/>
    <property type="evidence" value="ECO:0007669"/>
    <property type="project" value="TreeGrafter"/>
</dbReference>
<reference evidence="3" key="1">
    <citation type="submission" date="2023-06" db="EMBL/GenBank/DDBJ databases">
        <authorList>
            <person name="Delattre M."/>
        </authorList>
    </citation>
    <scope>NUCLEOTIDE SEQUENCE</scope>
    <source>
        <strain evidence="3">AF72</strain>
    </source>
</reference>
<sequence length="326" mass="34319">MSSYLPVSERESAWVFLTEGDTEAAVLDLNGVYVLLDGGAQAIDMFSLFRSPELAVLSTSAPSTLANVAALNDKQVNVPVLGKVPRSASGNNSDTARLIQRLSAGKTNVITPKPVDVKKIEPFVAFKSLRTGTLEIYVLHAEPREFDALQKAVDAGDEQKILDAARVASMISLIVFVPVAHDKLVKRILHTGNASYEKIVAAVDKLKTLPLVTEPTITVEQYRKGGTAKPPPKIAAPARVPAAAAKPTPSARPPTAKPNTAPTKPVRTAPVAPSAPRQPSSASRGVAASSRPSATTSSAARPVPAKSTNTRVPPAAPEKQLIKKTV</sequence>
<feature type="non-terminal residue" evidence="3">
    <location>
        <position position="1"/>
    </location>
</feature>
<evidence type="ECO:0000256" key="1">
    <source>
        <dbReference type="SAM" id="MobiDB-lite"/>
    </source>
</evidence>
<dbReference type="GO" id="GO:0005829">
    <property type="term" value="C:cytosol"/>
    <property type="evidence" value="ECO:0007669"/>
    <property type="project" value="TreeGrafter"/>
</dbReference>
<evidence type="ECO:0000313" key="3">
    <source>
        <dbReference type="EMBL" id="CAJ0578104.1"/>
    </source>
</evidence>
<dbReference type="InterPro" id="IPR026074">
    <property type="entry name" value="MAP1"/>
</dbReference>
<feature type="domain" description="Microtubule-associated protein 1A/B/S-like MBL-like" evidence="2">
    <location>
        <begin position="76"/>
        <end position="220"/>
    </location>
</feature>
<dbReference type="GO" id="GO:0005874">
    <property type="term" value="C:microtubule"/>
    <property type="evidence" value="ECO:0007669"/>
    <property type="project" value="InterPro"/>
</dbReference>
<dbReference type="InterPro" id="IPR057480">
    <property type="entry name" value="MAP1A/B/S-like_MBL"/>
</dbReference>
<comment type="caution">
    <text evidence="3">The sequence shown here is derived from an EMBL/GenBank/DDBJ whole genome shotgun (WGS) entry which is preliminary data.</text>
</comment>
<dbReference type="GO" id="GO:0005875">
    <property type="term" value="C:microtubule associated complex"/>
    <property type="evidence" value="ECO:0007669"/>
    <property type="project" value="TreeGrafter"/>
</dbReference>
<dbReference type="GO" id="GO:0008017">
    <property type="term" value="F:microtubule binding"/>
    <property type="evidence" value="ECO:0007669"/>
    <property type="project" value="InterPro"/>
</dbReference>
<gene>
    <name evidence="3" type="ORF">MSPICULIGERA_LOCUS16367</name>
</gene>
<dbReference type="Proteomes" id="UP001177023">
    <property type="component" value="Unassembled WGS sequence"/>
</dbReference>
<name>A0AA36G3G3_9BILA</name>
<accession>A0AA36G3G3</accession>
<feature type="compositionally biased region" description="Low complexity" evidence="1">
    <location>
        <begin position="257"/>
        <end position="305"/>
    </location>
</feature>
<feature type="region of interest" description="Disordered" evidence="1">
    <location>
        <begin position="222"/>
        <end position="326"/>
    </location>
</feature>
<dbReference type="GO" id="GO:0030425">
    <property type="term" value="C:dendrite"/>
    <property type="evidence" value="ECO:0007669"/>
    <property type="project" value="TreeGrafter"/>
</dbReference>
<evidence type="ECO:0000313" key="4">
    <source>
        <dbReference type="Proteomes" id="UP001177023"/>
    </source>
</evidence>
<dbReference type="PANTHER" id="PTHR13843">
    <property type="entry name" value="MICROTUBULE-ASSOCIATED PROTEIN"/>
    <property type="match status" value="1"/>
</dbReference>
<dbReference type="GO" id="GO:0000226">
    <property type="term" value="P:microtubule cytoskeleton organization"/>
    <property type="evidence" value="ECO:0007669"/>
    <property type="project" value="InterPro"/>
</dbReference>
<dbReference type="EMBL" id="CATQJA010002653">
    <property type="protein sequence ID" value="CAJ0578104.1"/>
    <property type="molecule type" value="Genomic_DNA"/>
</dbReference>
<dbReference type="GO" id="GO:0007409">
    <property type="term" value="P:axonogenesis"/>
    <property type="evidence" value="ECO:0007669"/>
    <property type="project" value="TreeGrafter"/>
</dbReference>
<proteinExistence type="predicted"/>
<dbReference type="PANTHER" id="PTHR13843:SF12">
    <property type="entry name" value="ATPASE F1_V1_A1 COMPLEX ALPHA_BETA SUBUNIT NUCLEOTIDE-BINDING DOMAIN-CONTAINING PROTEIN"/>
    <property type="match status" value="1"/>
</dbReference>
<dbReference type="GO" id="GO:0045202">
    <property type="term" value="C:synapse"/>
    <property type="evidence" value="ECO:0007669"/>
    <property type="project" value="TreeGrafter"/>
</dbReference>
<protein>
    <recommendedName>
        <fullName evidence="2">Microtubule-associated protein 1A/B/S-like MBL-like domain-containing protein</fullName>
    </recommendedName>
</protein>
<keyword evidence="4" id="KW-1185">Reference proteome</keyword>
<dbReference type="GO" id="GO:0003779">
    <property type="term" value="F:actin binding"/>
    <property type="evidence" value="ECO:0007669"/>
    <property type="project" value="TreeGrafter"/>
</dbReference>
<dbReference type="AlphaFoldDB" id="A0AA36G3G3"/>